<evidence type="ECO:0000256" key="1">
    <source>
        <dbReference type="SAM" id="MobiDB-lite"/>
    </source>
</evidence>
<protein>
    <submittedName>
        <fullName evidence="2">Uncharacterized protein</fullName>
    </submittedName>
</protein>
<feature type="region of interest" description="Disordered" evidence="1">
    <location>
        <begin position="1"/>
        <end position="40"/>
    </location>
</feature>
<name>A0A7J0G161_9ERIC</name>
<keyword evidence="3" id="KW-1185">Reference proteome</keyword>
<feature type="compositionally biased region" description="Polar residues" evidence="1">
    <location>
        <begin position="9"/>
        <end position="40"/>
    </location>
</feature>
<accession>A0A7J0G161</accession>
<evidence type="ECO:0000313" key="3">
    <source>
        <dbReference type="Proteomes" id="UP000585474"/>
    </source>
</evidence>
<organism evidence="2 3">
    <name type="scientific">Actinidia rufa</name>
    <dbReference type="NCBI Taxonomy" id="165716"/>
    <lineage>
        <taxon>Eukaryota</taxon>
        <taxon>Viridiplantae</taxon>
        <taxon>Streptophyta</taxon>
        <taxon>Embryophyta</taxon>
        <taxon>Tracheophyta</taxon>
        <taxon>Spermatophyta</taxon>
        <taxon>Magnoliopsida</taxon>
        <taxon>eudicotyledons</taxon>
        <taxon>Gunneridae</taxon>
        <taxon>Pentapetalae</taxon>
        <taxon>asterids</taxon>
        <taxon>Ericales</taxon>
        <taxon>Actinidiaceae</taxon>
        <taxon>Actinidia</taxon>
    </lineage>
</organism>
<dbReference type="AlphaFoldDB" id="A0A7J0G161"/>
<feature type="region of interest" description="Disordered" evidence="1">
    <location>
        <begin position="87"/>
        <end position="111"/>
    </location>
</feature>
<gene>
    <name evidence="2" type="ORF">Acr_17g0000700</name>
</gene>
<proteinExistence type="predicted"/>
<evidence type="ECO:0000313" key="2">
    <source>
        <dbReference type="EMBL" id="GFZ04498.1"/>
    </source>
</evidence>
<reference evidence="2 3" key="1">
    <citation type="submission" date="2019-07" db="EMBL/GenBank/DDBJ databases">
        <title>De Novo Assembly of kiwifruit Actinidia rufa.</title>
        <authorList>
            <person name="Sugita-Konishi S."/>
            <person name="Sato K."/>
            <person name="Mori E."/>
            <person name="Abe Y."/>
            <person name="Kisaki G."/>
            <person name="Hamano K."/>
            <person name="Suezawa K."/>
            <person name="Otani M."/>
            <person name="Fukuda T."/>
            <person name="Manabe T."/>
            <person name="Gomi K."/>
            <person name="Tabuchi M."/>
            <person name="Akimitsu K."/>
            <person name="Kataoka I."/>
        </authorList>
    </citation>
    <scope>NUCLEOTIDE SEQUENCE [LARGE SCALE GENOMIC DNA]</scope>
    <source>
        <strain evidence="3">cv. Fuchu</strain>
    </source>
</reference>
<sequence>MAPSKKTTHGGNTTSYDVLNTNHGQLPPTHSGNTTSHDVVNTNHGVKVTKTSVPPRLGQEEQLAMTVVVEQLRTILDNMLASLPCKGEPILPFPPMDRQTPLSLMARRPKT</sequence>
<dbReference type="Proteomes" id="UP000585474">
    <property type="component" value="Unassembled WGS sequence"/>
</dbReference>
<dbReference type="EMBL" id="BJWL01000017">
    <property type="protein sequence ID" value="GFZ04498.1"/>
    <property type="molecule type" value="Genomic_DNA"/>
</dbReference>
<comment type="caution">
    <text evidence="2">The sequence shown here is derived from an EMBL/GenBank/DDBJ whole genome shotgun (WGS) entry which is preliminary data.</text>
</comment>